<dbReference type="PROSITE" id="PS50294">
    <property type="entry name" value="WD_REPEATS_REGION"/>
    <property type="match status" value="2"/>
</dbReference>
<gene>
    <name evidence="4" type="ORF">NTEN_LOCUS12325</name>
</gene>
<feature type="repeat" description="WD" evidence="3">
    <location>
        <begin position="130"/>
        <end position="172"/>
    </location>
</feature>
<keyword evidence="2" id="KW-0677">Repeat</keyword>
<evidence type="ECO:0000313" key="5">
    <source>
        <dbReference type="Proteomes" id="UP000479000"/>
    </source>
</evidence>
<reference evidence="4 5" key="1">
    <citation type="submission" date="2020-02" db="EMBL/GenBank/DDBJ databases">
        <authorList>
            <person name="Ferguson B K."/>
        </authorList>
    </citation>
    <scope>NUCLEOTIDE SEQUENCE [LARGE SCALE GENOMIC DNA]</scope>
</reference>
<name>A0A6H5GVD5_9HEMI</name>
<dbReference type="SMART" id="SM00320">
    <property type="entry name" value="WD40"/>
    <property type="match status" value="4"/>
</dbReference>
<feature type="repeat" description="WD" evidence="3">
    <location>
        <begin position="42"/>
        <end position="84"/>
    </location>
</feature>
<accession>A0A6H5GVD5</accession>
<evidence type="ECO:0000256" key="1">
    <source>
        <dbReference type="ARBA" id="ARBA00022574"/>
    </source>
</evidence>
<sequence length="202" mass="21368">MFWNQVKSITLAGDNQRAVAGGSDGRVYVFDMHSGCLVRTISTSHNAEVTGVKVTSSDDFLITAGSMDSLVNVWQLNTHELHSTMEGHGGSVTCVAISPNGIFAISGSEDHTARVWGLTLGMVVSVFKVLVGHTDQVTCVAVAITNKSIVVSGSRDANLIVWDMETGEDLHLLQGHLGYVTCVKIAGDGSIAVSGVYCRSNN</sequence>
<dbReference type="InterPro" id="IPR001680">
    <property type="entry name" value="WD40_rpt"/>
</dbReference>
<dbReference type="EMBL" id="CADCXU010018505">
    <property type="protein sequence ID" value="CAB0006884.1"/>
    <property type="molecule type" value="Genomic_DNA"/>
</dbReference>
<dbReference type="GO" id="GO:1990234">
    <property type="term" value="C:transferase complex"/>
    <property type="evidence" value="ECO:0007669"/>
    <property type="project" value="UniProtKB-ARBA"/>
</dbReference>
<feature type="repeat" description="WD" evidence="3">
    <location>
        <begin position="85"/>
        <end position="126"/>
    </location>
</feature>
<evidence type="ECO:0000313" key="4">
    <source>
        <dbReference type="EMBL" id="CAB0006884.1"/>
    </source>
</evidence>
<dbReference type="InterPro" id="IPR015943">
    <property type="entry name" value="WD40/YVTN_repeat-like_dom_sf"/>
</dbReference>
<dbReference type="Gene3D" id="2.130.10.10">
    <property type="entry name" value="YVTN repeat-like/Quinoprotein amine dehydrogenase"/>
    <property type="match status" value="2"/>
</dbReference>
<keyword evidence="1 3" id="KW-0853">WD repeat</keyword>
<dbReference type="InterPro" id="IPR036322">
    <property type="entry name" value="WD40_repeat_dom_sf"/>
</dbReference>
<dbReference type="PROSITE" id="PS00678">
    <property type="entry name" value="WD_REPEATS_1"/>
    <property type="match status" value="1"/>
</dbReference>
<keyword evidence="5" id="KW-1185">Reference proteome</keyword>
<dbReference type="SUPFAM" id="SSF50978">
    <property type="entry name" value="WD40 repeat-like"/>
    <property type="match status" value="1"/>
</dbReference>
<dbReference type="Proteomes" id="UP000479000">
    <property type="component" value="Unassembled WGS sequence"/>
</dbReference>
<dbReference type="PANTHER" id="PTHR22847:SF637">
    <property type="entry name" value="WD REPEAT DOMAIN 5B"/>
    <property type="match status" value="1"/>
</dbReference>
<dbReference type="Pfam" id="PF00400">
    <property type="entry name" value="WD40"/>
    <property type="match status" value="4"/>
</dbReference>
<dbReference type="OrthoDB" id="9990676at2759"/>
<dbReference type="PANTHER" id="PTHR22847">
    <property type="entry name" value="WD40 REPEAT PROTEIN"/>
    <property type="match status" value="1"/>
</dbReference>
<dbReference type="InterPro" id="IPR019775">
    <property type="entry name" value="WD40_repeat_CS"/>
</dbReference>
<dbReference type="PRINTS" id="PR00320">
    <property type="entry name" value="GPROTEINBRPT"/>
</dbReference>
<evidence type="ECO:0000256" key="2">
    <source>
        <dbReference type="ARBA" id="ARBA00022737"/>
    </source>
</evidence>
<dbReference type="AlphaFoldDB" id="A0A6H5GVD5"/>
<organism evidence="4 5">
    <name type="scientific">Nesidiocoris tenuis</name>
    <dbReference type="NCBI Taxonomy" id="355587"/>
    <lineage>
        <taxon>Eukaryota</taxon>
        <taxon>Metazoa</taxon>
        <taxon>Ecdysozoa</taxon>
        <taxon>Arthropoda</taxon>
        <taxon>Hexapoda</taxon>
        <taxon>Insecta</taxon>
        <taxon>Pterygota</taxon>
        <taxon>Neoptera</taxon>
        <taxon>Paraneoptera</taxon>
        <taxon>Hemiptera</taxon>
        <taxon>Heteroptera</taxon>
        <taxon>Panheteroptera</taxon>
        <taxon>Cimicomorpha</taxon>
        <taxon>Miridae</taxon>
        <taxon>Dicyphina</taxon>
        <taxon>Nesidiocoris</taxon>
    </lineage>
</organism>
<protein>
    <submittedName>
        <fullName evidence="4">Uncharacterized protein</fullName>
    </submittedName>
</protein>
<dbReference type="InterPro" id="IPR020472">
    <property type="entry name" value="WD40_PAC1"/>
</dbReference>
<dbReference type="PROSITE" id="PS50082">
    <property type="entry name" value="WD_REPEATS_2"/>
    <property type="match status" value="3"/>
</dbReference>
<evidence type="ECO:0000256" key="3">
    <source>
        <dbReference type="PROSITE-ProRule" id="PRU00221"/>
    </source>
</evidence>
<proteinExistence type="predicted"/>